<dbReference type="PANTHER" id="PTHR45023:SF4">
    <property type="entry name" value="GLYCINE-RICH PROTEIN-RELATED"/>
    <property type="match status" value="1"/>
</dbReference>
<sequence length="160" mass="18521">MKGCRTYDMVVEKWKIVRPAVVRFCGVYSNVMRMAQESGTRDEDYVQKAMVDYQAETGLPFKFRHCWDVLKDSPKFQDMAFPNLNQGKFDDQMRDKAKAAAKNKWSKASASSTMDDDAVAKLVVNEMIAAKVEQREAFIELKRREVECREREIAATEYRA</sequence>
<gene>
    <name evidence="1" type="ORF">Tci_002566</name>
</gene>
<accession>A0A6L2J0Q5</accession>
<evidence type="ECO:0000313" key="1">
    <source>
        <dbReference type="EMBL" id="GEU30588.1"/>
    </source>
</evidence>
<dbReference type="EMBL" id="BKCJ010000169">
    <property type="protein sequence ID" value="GEU30588.1"/>
    <property type="molecule type" value="Genomic_DNA"/>
</dbReference>
<evidence type="ECO:0008006" key="2">
    <source>
        <dbReference type="Google" id="ProtNLM"/>
    </source>
</evidence>
<reference evidence="1" key="1">
    <citation type="journal article" date="2019" name="Sci. Rep.">
        <title>Draft genome of Tanacetum cinerariifolium, the natural source of mosquito coil.</title>
        <authorList>
            <person name="Yamashiro T."/>
            <person name="Shiraishi A."/>
            <person name="Satake H."/>
            <person name="Nakayama K."/>
        </authorList>
    </citation>
    <scope>NUCLEOTIDE SEQUENCE</scope>
</reference>
<protein>
    <recommendedName>
        <fullName evidence="2">No apical meristem-associated C-terminal domain-containing protein</fullName>
    </recommendedName>
</protein>
<proteinExistence type="predicted"/>
<name>A0A6L2J0Q5_TANCI</name>
<comment type="caution">
    <text evidence="1">The sequence shown here is derived from an EMBL/GenBank/DDBJ whole genome shotgun (WGS) entry which is preliminary data.</text>
</comment>
<organism evidence="1">
    <name type="scientific">Tanacetum cinerariifolium</name>
    <name type="common">Dalmatian daisy</name>
    <name type="synonym">Chrysanthemum cinerariifolium</name>
    <dbReference type="NCBI Taxonomy" id="118510"/>
    <lineage>
        <taxon>Eukaryota</taxon>
        <taxon>Viridiplantae</taxon>
        <taxon>Streptophyta</taxon>
        <taxon>Embryophyta</taxon>
        <taxon>Tracheophyta</taxon>
        <taxon>Spermatophyta</taxon>
        <taxon>Magnoliopsida</taxon>
        <taxon>eudicotyledons</taxon>
        <taxon>Gunneridae</taxon>
        <taxon>Pentapetalae</taxon>
        <taxon>asterids</taxon>
        <taxon>campanulids</taxon>
        <taxon>Asterales</taxon>
        <taxon>Asteraceae</taxon>
        <taxon>Asteroideae</taxon>
        <taxon>Anthemideae</taxon>
        <taxon>Anthemidinae</taxon>
        <taxon>Tanacetum</taxon>
    </lineage>
</organism>
<dbReference type="AlphaFoldDB" id="A0A6L2J0Q5"/>
<dbReference type="PANTHER" id="PTHR45023">
    <property type="match status" value="1"/>
</dbReference>